<name>A0A645ESD4_9ZZZZ</name>
<accession>A0A645ESD4</accession>
<dbReference type="AlphaFoldDB" id="A0A645ESD4"/>
<organism evidence="1">
    <name type="scientific">bioreactor metagenome</name>
    <dbReference type="NCBI Taxonomy" id="1076179"/>
    <lineage>
        <taxon>unclassified sequences</taxon>
        <taxon>metagenomes</taxon>
        <taxon>ecological metagenomes</taxon>
    </lineage>
</organism>
<evidence type="ECO:0000313" key="1">
    <source>
        <dbReference type="EMBL" id="MPN04356.1"/>
    </source>
</evidence>
<protein>
    <submittedName>
        <fullName evidence="1">Uncharacterized protein</fullName>
    </submittedName>
</protein>
<proteinExistence type="predicted"/>
<dbReference type="EMBL" id="VSSQ01050272">
    <property type="protein sequence ID" value="MPN04356.1"/>
    <property type="molecule type" value="Genomic_DNA"/>
</dbReference>
<reference evidence="1" key="1">
    <citation type="submission" date="2019-08" db="EMBL/GenBank/DDBJ databases">
        <authorList>
            <person name="Kucharzyk K."/>
            <person name="Murdoch R.W."/>
            <person name="Higgins S."/>
            <person name="Loffler F."/>
        </authorList>
    </citation>
    <scope>NUCLEOTIDE SEQUENCE</scope>
</reference>
<gene>
    <name evidence="1" type="ORF">SDC9_151593</name>
</gene>
<comment type="caution">
    <text evidence="1">The sequence shown here is derived from an EMBL/GenBank/DDBJ whole genome shotgun (WGS) entry which is preliminary data.</text>
</comment>
<sequence length="63" mass="6885">MDNHQEVDHPEEDAPVFPQVMADDIGIVVTGFALGERFQVDILHDPGGRIGNQRGGNKDPNAF</sequence>